<evidence type="ECO:0000313" key="4">
    <source>
        <dbReference type="Proteomes" id="UP000266895"/>
    </source>
</evidence>
<dbReference type="KEGG" id="ahw:NCTC11636_02111"/>
<feature type="transmembrane region" description="Helical" evidence="2">
    <location>
        <begin position="6"/>
        <end position="24"/>
    </location>
</feature>
<keyword evidence="2" id="KW-0812">Transmembrane</keyword>
<feature type="transmembrane region" description="Helical" evidence="2">
    <location>
        <begin position="116"/>
        <end position="140"/>
    </location>
</feature>
<accession>A0A3S4RXT2</accession>
<organism evidence="3 4">
    <name type="scientific">Actinomyces howellii</name>
    <dbReference type="NCBI Taxonomy" id="52771"/>
    <lineage>
        <taxon>Bacteria</taxon>
        <taxon>Bacillati</taxon>
        <taxon>Actinomycetota</taxon>
        <taxon>Actinomycetes</taxon>
        <taxon>Actinomycetales</taxon>
        <taxon>Actinomycetaceae</taxon>
        <taxon>Actinomyces</taxon>
    </lineage>
</organism>
<evidence type="ECO:0000256" key="1">
    <source>
        <dbReference type="SAM" id="MobiDB-lite"/>
    </source>
</evidence>
<dbReference type="OrthoDB" id="3260885at2"/>
<keyword evidence="2" id="KW-1133">Transmembrane helix</keyword>
<feature type="compositionally biased region" description="Low complexity" evidence="1">
    <location>
        <begin position="248"/>
        <end position="275"/>
    </location>
</feature>
<feature type="compositionally biased region" description="Basic and acidic residues" evidence="1">
    <location>
        <begin position="280"/>
        <end position="294"/>
    </location>
</feature>
<dbReference type="EMBL" id="LR134350">
    <property type="protein sequence ID" value="VEG29575.1"/>
    <property type="molecule type" value="Genomic_DNA"/>
</dbReference>
<evidence type="ECO:0000256" key="2">
    <source>
        <dbReference type="SAM" id="Phobius"/>
    </source>
</evidence>
<dbReference type="Proteomes" id="UP000266895">
    <property type="component" value="Chromosome"/>
</dbReference>
<dbReference type="AlphaFoldDB" id="A0A3S4RXT2"/>
<feature type="region of interest" description="Disordered" evidence="1">
    <location>
        <begin position="392"/>
        <end position="420"/>
    </location>
</feature>
<feature type="region of interest" description="Disordered" evidence="1">
    <location>
        <begin position="191"/>
        <end position="225"/>
    </location>
</feature>
<reference evidence="3 4" key="1">
    <citation type="submission" date="2018-12" db="EMBL/GenBank/DDBJ databases">
        <authorList>
            <consortium name="Pathogen Informatics"/>
        </authorList>
    </citation>
    <scope>NUCLEOTIDE SEQUENCE [LARGE SCALE GENOMIC DNA]</scope>
    <source>
        <strain evidence="3 4">NCTC11636</strain>
    </source>
</reference>
<feature type="compositionally biased region" description="Low complexity" evidence="1">
    <location>
        <begin position="327"/>
        <end position="336"/>
    </location>
</feature>
<feature type="region of interest" description="Disordered" evidence="1">
    <location>
        <begin position="237"/>
        <end position="379"/>
    </location>
</feature>
<gene>
    <name evidence="3" type="ORF">NCTC11636_02111</name>
</gene>
<dbReference type="RefSeq" id="WP_126383075.1">
    <property type="nucleotide sequence ID" value="NZ_LR134350.1"/>
</dbReference>
<sequence>MGIEIWALMALAAVLTVYLLPFLVGRREVMSLSNAEDRYSARLRVLATGGALAADEACESSGHVMIFRRRPEVKAMNRPAVRNVRALRAERELLRARRAHEQARARRRVAASHRGAVAMTLLGVTLGMVVLVLITTVPWWSALLPTALLGGSMVAGRRAAVASAEADRRERRRIAELERELSALTGIEPRELREPWQREPSAEARPWSQAVGPQGSRPLHEERTGAQAVDDVAQARPDGAAVGSGRTASAQSAPSAESAESARSAQSPEVAAPAAGGRGGRADESSRAAGREVGSEAASETGPVEGAPSTRSAEELDELGEVERAVRALAAAAQRTQGRRGAGSGSTRPEGTGAARSEATVASPSTPPQGWRPVHVPAPTYTLSARAPRRVIEPAEDAPFDSAPVPARPTAVRSFSTEGVGQEETVFHPIDLDAVLERRRAAGA</sequence>
<protein>
    <submittedName>
        <fullName evidence="3">Uncharacterized protein</fullName>
    </submittedName>
</protein>
<name>A0A3S4RXT2_9ACTO</name>
<proteinExistence type="predicted"/>
<evidence type="ECO:0000313" key="3">
    <source>
        <dbReference type="EMBL" id="VEG29575.1"/>
    </source>
</evidence>
<feature type="compositionally biased region" description="Basic and acidic residues" evidence="1">
    <location>
        <begin position="191"/>
        <end position="202"/>
    </location>
</feature>
<keyword evidence="2" id="KW-0472">Membrane</keyword>
<keyword evidence="4" id="KW-1185">Reference proteome</keyword>